<evidence type="ECO:0000256" key="2">
    <source>
        <dbReference type="ARBA" id="ARBA00004389"/>
    </source>
</evidence>
<dbReference type="GO" id="GO:0005789">
    <property type="term" value="C:endoplasmic reticulum membrane"/>
    <property type="evidence" value="ECO:0007669"/>
    <property type="project" value="UniProtKB-SubCell"/>
</dbReference>
<dbReference type="PANTHER" id="PTHR24306">
    <property type="match status" value="1"/>
</dbReference>
<dbReference type="GO" id="GO:0004497">
    <property type="term" value="F:monooxygenase activity"/>
    <property type="evidence" value="ECO:0007669"/>
    <property type="project" value="InterPro"/>
</dbReference>
<dbReference type="InterPro" id="IPR036396">
    <property type="entry name" value="Cyt_P450_sf"/>
</dbReference>
<keyword evidence="8" id="KW-0472">Membrane</keyword>
<dbReference type="OrthoDB" id="3366823at2759"/>
<keyword evidence="7" id="KW-0349">Heme</keyword>
<dbReference type="EMBL" id="KN832888">
    <property type="protein sequence ID" value="KIM94984.1"/>
    <property type="molecule type" value="Genomic_DNA"/>
</dbReference>
<dbReference type="CDD" id="cd11040">
    <property type="entry name" value="CYP7_CYP8-like"/>
    <property type="match status" value="1"/>
</dbReference>
<name>A0A0C3GUF3_OIDMZ</name>
<reference evidence="9 10" key="1">
    <citation type="submission" date="2014-04" db="EMBL/GenBank/DDBJ databases">
        <authorList>
            <consortium name="DOE Joint Genome Institute"/>
            <person name="Kuo A."/>
            <person name="Martino E."/>
            <person name="Perotto S."/>
            <person name="Kohler A."/>
            <person name="Nagy L.G."/>
            <person name="Floudas D."/>
            <person name="Copeland A."/>
            <person name="Barry K.W."/>
            <person name="Cichocki N."/>
            <person name="Veneault-Fourrey C."/>
            <person name="LaButti K."/>
            <person name="Lindquist E.A."/>
            <person name="Lipzen A."/>
            <person name="Lundell T."/>
            <person name="Morin E."/>
            <person name="Murat C."/>
            <person name="Sun H."/>
            <person name="Tunlid A."/>
            <person name="Henrissat B."/>
            <person name="Grigoriev I.V."/>
            <person name="Hibbett D.S."/>
            <person name="Martin F."/>
            <person name="Nordberg H.P."/>
            <person name="Cantor M.N."/>
            <person name="Hua S.X."/>
        </authorList>
    </citation>
    <scope>NUCLEOTIDE SEQUENCE [LARGE SCALE GENOMIC DNA]</scope>
    <source>
        <strain evidence="9 10">Zn</strain>
    </source>
</reference>
<comment type="similarity">
    <text evidence="3">Belongs to the cytochrome P450 family.</text>
</comment>
<dbReference type="InterPro" id="IPR002403">
    <property type="entry name" value="Cyt_P450_E_grp-IV"/>
</dbReference>
<evidence type="ECO:0008006" key="11">
    <source>
        <dbReference type="Google" id="ProtNLM"/>
    </source>
</evidence>
<dbReference type="InterPro" id="IPR001128">
    <property type="entry name" value="Cyt_P450"/>
</dbReference>
<keyword evidence="6 7" id="KW-0408">Iron</keyword>
<dbReference type="Gene3D" id="1.10.630.10">
    <property type="entry name" value="Cytochrome P450"/>
    <property type="match status" value="1"/>
</dbReference>
<keyword evidence="8" id="KW-1133">Transmembrane helix</keyword>
<dbReference type="Proteomes" id="UP000054321">
    <property type="component" value="Unassembled WGS sequence"/>
</dbReference>
<keyword evidence="10" id="KW-1185">Reference proteome</keyword>
<feature type="binding site" description="axial binding residue" evidence="7">
    <location>
        <position position="500"/>
    </location>
    <ligand>
        <name>heme</name>
        <dbReference type="ChEBI" id="CHEBI:30413"/>
    </ligand>
    <ligandPart>
        <name>Fe</name>
        <dbReference type="ChEBI" id="CHEBI:18248"/>
    </ligandPart>
</feature>
<dbReference type="GO" id="GO:0016705">
    <property type="term" value="F:oxidoreductase activity, acting on paired donors, with incorporation or reduction of molecular oxygen"/>
    <property type="evidence" value="ECO:0007669"/>
    <property type="project" value="InterPro"/>
</dbReference>
<dbReference type="STRING" id="913774.A0A0C3GUF3"/>
<evidence type="ECO:0000256" key="7">
    <source>
        <dbReference type="PIRSR" id="PIRSR602403-1"/>
    </source>
</evidence>
<evidence type="ECO:0000313" key="10">
    <source>
        <dbReference type="Proteomes" id="UP000054321"/>
    </source>
</evidence>
<keyword evidence="5 7" id="KW-0479">Metal-binding</keyword>
<sequence>MDDDFYNPLSVTPSVAQTWGSLSNIQSIIPAASLLFMGTALLALPLIFIAARFNVNTPKEPSDGDRRSIWVFPYTIPIVGHWFQLDRSAHSVFALKFGIDTHNIISNPEVVRSLLQKDESIFQPHPTAWDVLHKCFAVPKRSKPKYSLIWHELQSTLEYLLQEPHLSNILKSVIRNLEENIPQMLSFMDSDVDQHSWERFANASFISNSETEIDLMSLIRNMLGTASIPAVFGRSLMEKYPEILHDLYDMDKGMSYFLMGLPAWTPWPTIGKAYLARQRVLQGLDGLQEALDAIVDEKHIDSLWGDLDDVSEFIVKRHAIYKENALDITERADIAVLWALVVNIDLIVFWQLLYILATPGLSDRIRKEIAPYIKVTKPVSIGGFAEAPKLTISHEVLSKNCPLFKASYFEAMRLSARPSSTSKVMADVTITGETHTANSRSYMFRKGEYVTIPHDLHMRDPKYFDAPETFNPERFLVQKNGMLSAEMGTIRPYGAGRSICKGRIFAERACLALVAGVLVCWDIEPVDKKTGWVIPKQERSSAVCRPTHETRVRIKQKTFKWGD</sequence>
<evidence type="ECO:0000313" key="9">
    <source>
        <dbReference type="EMBL" id="KIM94984.1"/>
    </source>
</evidence>
<dbReference type="AlphaFoldDB" id="A0A0C3GUF3"/>
<reference evidence="10" key="2">
    <citation type="submission" date="2015-01" db="EMBL/GenBank/DDBJ databases">
        <title>Evolutionary Origins and Diversification of the Mycorrhizal Mutualists.</title>
        <authorList>
            <consortium name="DOE Joint Genome Institute"/>
            <consortium name="Mycorrhizal Genomics Consortium"/>
            <person name="Kohler A."/>
            <person name="Kuo A."/>
            <person name="Nagy L.G."/>
            <person name="Floudas D."/>
            <person name="Copeland A."/>
            <person name="Barry K.W."/>
            <person name="Cichocki N."/>
            <person name="Veneault-Fourrey C."/>
            <person name="LaButti K."/>
            <person name="Lindquist E.A."/>
            <person name="Lipzen A."/>
            <person name="Lundell T."/>
            <person name="Morin E."/>
            <person name="Murat C."/>
            <person name="Riley R."/>
            <person name="Ohm R."/>
            <person name="Sun H."/>
            <person name="Tunlid A."/>
            <person name="Henrissat B."/>
            <person name="Grigoriev I.V."/>
            <person name="Hibbett D.S."/>
            <person name="Martin F."/>
        </authorList>
    </citation>
    <scope>NUCLEOTIDE SEQUENCE [LARGE SCALE GENOMIC DNA]</scope>
    <source>
        <strain evidence="10">Zn</strain>
    </source>
</reference>
<evidence type="ECO:0000256" key="5">
    <source>
        <dbReference type="ARBA" id="ARBA00022723"/>
    </source>
</evidence>
<evidence type="ECO:0000256" key="6">
    <source>
        <dbReference type="ARBA" id="ARBA00023004"/>
    </source>
</evidence>
<keyword evidence="4" id="KW-0444">Lipid biosynthesis</keyword>
<dbReference type="SUPFAM" id="SSF48264">
    <property type="entry name" value="Cytochrome P450"/>
    <property type="match status" value="1"/>
</dbReference>
<evidence type="ECO:0000256" key="4">
    <source>
        <dbReference type="ARBA" id="ARBA00022516"/>
    </source>
</evidence>
<evidence type="ECO:0000256" key="8">
    <source>
        <dbReference type="SAM" id="Phobius"/>
    </source>
</evidence>
<feature type="transmembrane region" description="Helical" evidence="8">
    <location>
        <begin position="335"/>
        <end position="357"/>
    </location>
</feature>
<accession>A0A0C3GUF3</accession>
<dbReference type="HOGENOM" id="CLU_018012_0_0_1"/>
<feature type="transmembrane region" description="Helical" evidence="8">
    <location>
        <begin position="28"/>
        <end position="51"/>
    </location>
</feature>
<evidence type="ECO:0000256" key="1">
    <source>
        <dbReference type="ARBA" id="ARBA00001971"/>
    </source>
</evidence>
<comment type="cofactor">
    <cofactor evidence="1 7">
        <name>heme</name>
        <dbReference type="ChEBI" id="CHEBI:30413"/>
    </cofactor>
</comment>
<keyword evidence="8" id="KW-0812">Transmembrane</keyword>
<dbReference type="Pfam" id="PF00067">
    <property type="entry name" value="p450"/>
    <property type="match status" value="1"/>
</dbReference>
<gene>
    <name evidence="9" type="ORF">OIDMADRAFT_134951</name>
</gene>
<comment type="subcellular location">
    <subcellularLocation>
        <location evidence="2">Endoplasmic reticulum membrane</location>
        <topology evidence="2">Single-pass membrane protein</topology>
    </subcellularLocation>
</comment>
<keyword evidence="4" id="KW-0443">Lipid metabolism</keyword>
<organism evidence="9 10">
    <name type="scientific">Oidiodendron maius (strain Zn)</name>
    <dbReference type="NCBI Taxonomy" id="913774"/>
    <lineage>
        <taxon>Eukaryota</taxon>
        <taxon>Fungi</taxon>
        <taxon>Dikarya</taxon>
        <taxon>Ascomycota</taxon>
        <taxon>Pezizomycotina</taxon>
        <taxon>Leotiomycetes</taxon>
        <taxon>Leotiomycetes incertae sedis</taxon>
        <taxon>Myxotrichaceae</taxon>
        <taxon>Oidiodendron</taxon>
    </lineage>
</organism>
<proteinExistence type="inferred from homology"/>
<dbReference type="GO" id="GO:0005506">
    <property type="term" value="F:iron ion binding"/>
    <property type="evidence" value="ECO:0007669"/>
    <property type="project" value="InterPro"/>
</dbReference>
<dbReference type="GO" id="GO:0020037">
    <property type="term" value="F:heme binding"/>
    <property type="evidence" value="ECO:0007669"/>
    <property type="project" value="InterPro"/>
</dbReference>
<dbReference type="InParanoid" id="A0A0C3GUF3"/>
<dbReference type="PRINTS" id="PR00465">
    <property type="entry name" value="EP450IV"/>
</dbReference>
<dbReference type="PANTHER" id="PTHR24306:SF7">
    <property type="entry name" value="AHBB"/>
    <property type="match status" value="1"/>
</dbReference>
<protein>
    <recommendedName>
        <fullName evidence="11">Cytochrome P450</fullName>
    </recommendedName>
</protein>
<evidence type="ECO:0000256" key="3">
    <source>
        <dbReference type="ARBA" id="ARBA00010617"/>
    </source>
</evidence>